<dbReference type="PANTHER" id="PTHR46211">
    <property type="entry name" value="GLYCEROPHOSPHORYL DIESTER PHOSPHODIESTERASE"/>
    <property type="match status" value="1"/>
</dbReference>
<accession>A0A6N9Z655</accession>
<dbReference type="InterPro" id="IPR017946">
    <property type="entry name" value="PLC-like_Pdiesterase_TIM-brl"/>
</dbReference>
<dbReference type="Gene3D" id="3.20.20.190">
    <property type="entry name" value="Phosphatidylinositol (PI) phosphodiesterase"/>
    <property type="match status" value="1"/>
</dbReference>
<protein>
    <recommendedName>
        <fullName evidence="1">GP-PDE domain-containing protein</fullName>
    </recommendedName>
</protein>
<evidence type="ECO:0000259" key="1">
    <source>
        <dbReference type="PROSITE" id="PS51704"/>
    </source>
</evidence>
<organism evidence="2 3">
    <name type="scientific">Bifidobacterium aerophilum</name>
    <dbReference type="NCBI Taxonomy" id="1798155"/>
    <lineage>
        <taxon>Bacteria</taxon>
        <taxon>Bacillati</taxon>
        <taxon>Actinomycetota</taxon>
        <taxon>Actinomycetes</taxon>
        <taxon>Bifidobacteriales</taxon>
        <taxon>Bifidobacteriaceae</taxon>
        <taxon>Bifidobacterium</taxon>
    </lineage>
</organism>
<dbReference type="PROSITE" id="PS51704">
    <property type="entry name" value="GP_PDE"/>
    <property type="match status" value="1"/>
</dbReference>
<dbReference type="InterPro" id="IPR030395">
    <property type="entry name" value="GP_PDE_dom"/>
</dbReference>
<comment type="caution">
    <text evidence="2">The sequence shown here is derived from an EMBL/GenBank/DDBJ whole genome shotgun (WGS) entry which is preliminary data.</text>
</comment>
<dbReference type="GO" id="GO:0006629">
    <property type="term" value="P:lipid metabolic process"/>
    <property type="evidence" value="ECO:0007669"/>
    <property type="project" value="InterPro"/>
</dbReference>
<reference evidence="2 3" key="1">
    <citation type="submission" date="2019-10" db="EMBL/GenBank/DDBJ databases">
        <title>Bifidobacterium from non-human primates.</title>
        <authorList>
            <person name="Modesto M."/>
        </authorList>
    </citation>
    <scope>NUCLEOTIDE SEQUENCE [LARGE SCALE GENOMIC DNA]</scope>
    <source>
        <strain evidence="2 3">TRE17</strain>
    </source>
</reference>
<keyword evidence="3" id="KW-1185">Reference proteome</keyword>
<proteinExistence type="predicted"/>
<dbReference type="EMBL" id="WHZW01000015">
    <property type="protein sequence ID" value="NEG89890.1"/>
    <property type="molecule type" value="Genomic_DNA"/>
</dbReference>
<evidence type="ECO:0000313" key="3">
    <source>
        <dbReference type="Proteomes" id="UP000469194"/>
    </source>
</evidence>
<sequence>MKAKGCGLPCRRCEMDDRYGRTARPDARPGMIRSMVRWLAPLLCLVLVLTGVAAARLRRRELADQWEVRPVAITHRGDDSAPENSLAAIANAAADGADYAEIDVRLTADGTPVVFHDSRTGRLAANGHDVRVSKLTDYELAHIPMRDRGMIYHVPTLAQAIETAQRSSDHISLLLDLKTGAQAAPRLTAAVARVIERHRFADRAMLMATNDRAIRLLRTRHPGWTVGKCISPKGRPAVVWPNGVSFVVMRGTRLTPEIVRRARRDNVPIYAGVGSDYREANRCLAMGADGILGDNTYRVNKVTRSHAVYVAAGDMTGN</sequence>
<dbReference type="GO" id="GO:0008081">
    <property type="term" value="F:phosphoric diester hydrolase activity"/>
    <property type="evidence" value="ECO:0007669"/>
    <property type="project" value="InterPro"/>
</dbReference>
<dbReference type="SUPFAM" id="SSF51695">
    <property type="entry name" value="PLC-like phosphodiesterases"/>
    <property type="match status" value="1"/>
</dbReference>
<dbReference type="PANTHER" id="PTHR46211:SF14">
    <property type="entry name" value="GLYCEROPHOSPHODIESTER PHOSPHODIESTERASE"/>
    <property type="match status" value="1"/>
</dbReference>
<dbReference type="Pfam" id="PF03009">
    <property type="entry name" value="GDPD"/>
    <property type="match status" value="1"/>
</dbReference>
<name>A0A6N9Z655_9BIFI</name>
<evidence type="ECO:0000313" key="2">
    <source>
        <dbReference type="EMBL" id="NEG89890.1"/>
    </source>
</evidence>
<dbReference type="Proteomes" id="UP000469194">
    <property type="component" value="Unassembled WGS sequence"/>
</dbReference>
<dbReference type="AlphaFoldDB" id="A0A6N9Z655"/>
<gene>
    <name evidence="2" type="ORF">GFD25_07830</name>
</gene>
<feature type="domain" description="GP-PDE" evidence="1">
    <location>
        <begin position="70"/>
        <end position="303"/>
    </location>
</feature>